<geneLocation type="mitochondrion" evidence="2"/>
<evidence type="ECO:0000313" key="3">
    <source>
        <dbReference type="Proteomes" id="UP000039324"/>
    </source>
</evidence>
<dbReference type="Pfam" id="PF08584">
    <property type="entry name" value="Ribonuc_P_40"/>
    <property type="match status" value="1"/>
</dbReference>
<dbReference type="GO" id="GO:0000171">
    <property type="term" value="F:ribonuclease MRP activity"/>
    <property type="evidence" value="ECO:0007669"/>
    <property type="project" value="TreeGrafter"/>
</dbReference>
<evidence type="ECO:0000313" key="2">
    <source>
        <dbReference type="EMBL" id="SPQ94402.1"/>
    </source>
</evidence>
<protein>
    <submittedName>
        <fullName evidence="1">Uncharacterized protein</fullName>
    </submittedName>
</protein>
<dbReference type="Proteomes" id="UP000290189">
    <property type="component" value="Unassembled WGS sequence"/>
</dbReference>
<dbReference type="PANTHER" id="PTHR15396:SF1">
    <property type="entry name" value="RIBONUCLEASE P PROTEIN SUBUNIT P40"/>
    <property type="match status" value="1"/>
</dbReference>
<dbReference type="OrthoDB" id="63112at2759"/>
<dbReference type="GO" id="GO:0001682">
    <property type="term" value="P:tRNA 5'-leader removal"/>
    <property type="evidence" value="ECO:0007669"/>
    <property type="project" value="InterPro"/>
</dbReference>
<dbReference type="GO" id="GO:0004526">
    <property type="term" value="F:ribonuclease P activity"/>
    <property type="evidence" value="ECO:0007669"/>
    <property type="project" value="TreeGrafter"/>
</dbReference>
<accession>A0A0G4IT95</accession>
<sequence>MEALLGIPPPTTSPPQLQCTIRNALPDLQQCPRIAFPHAVQMIAPVPHYPADVHENDDTFYYHAQLPLSVLIAAQFLDEYVRRGTLVAISHPAAIDHGNVVAVAPGGRLLLSVDEATFTTVGLPGRRSRSHPDRYDISIDIGAESFRPGKPLYTRVQWCLKHRYPDPIGLLLSYAVDGRCSPISLPDGYSAVRLPASTRVSSSAYNGVPDALLLPSSAISSDCLADLSDWIGHVTLGVGTAHDTGASGQCATLKQVGLLPPDLLLRRLADGRALVDSGLCDWAIVSAIGFEDAPVSWITSRGGPLAIHSYEYAGDHHCTIVIRRRDPSCIIMQGSAAHDQYK</sequence>
<proteinExistence type="predicted"/>
<dbReference type="EMBL" id="CDSF01000084">
    <property type="protein sequence ID" value="CEO98316.1"/>
    <property type="molecule type" value="Genomic_DNA"/>
</dbReference>
<evidence type="ECO:0000313" key="1">
    <source>
        <dbReference type="EMBL" id="CEO98316.1"/>
    </source>
</evidence>
<reference evidence="1 3" key="1">
    <citation type="submission" date="2015-02" db="EMBL/GenBank/DDBJ databases">
        <authorList>
            <person name="Chooi Y.-H."/>
        </authorList>
    </citation>
    <scope>NUCLEOTIDE SEQUENCE [LARGE SCALE GENOMIC DNA]</scope>
    <source>
        <strain evidence="1">E3</strain>
    </source>
</reference>
<evidence type="ECO:0000313" key="4">
    <source>
        <dbReference type="Proteomes" id="UP000290189"/>
    </source>
</evidence>
<dbReference type="Proteomes" id="UP000039324">
    <property type="component" value="Unassembled WGS sequence"/>
</dbReference>
<organism evidence="1 3">
    <name type="scientific">Plasmodiophora brassicae</name>
    <name type="common">Clubroot disease agent</name>
    <dbReference type="NCBI Taxonomy" id="37360"/>
    <lineage>
        <taxon>Eukaryota</taxon>
        <taxon>Sar</taxon>
        <taxon>Rhizaria</taxon>
        <taxon>Endomyxa</taxon>
        <taxon>Phytomyxea</taxon>
        <taxon>Plasmodiophorida</taxon>
        <taxon>Plasmodiophoridae</taxon>
        <taxon>Plasmodiophora</taxon>
    </lineage>
</organism>
<reference evidence="2 4" key="2">
    <citation type="submission" date="2018-03" db="EMBL/GenBank/DDBJ databases">
        <authorList>
            <person name="Fogelqvist J."/>
        </authorList>
    </citation>
    <scope>NUCLEOTIDE SEQUENCE [LARGE SCALE GENOMIC DNA]</scope>
</reference>
<dbReference type="GO" id="GO:0000172">
    <property type="term" value="C:ribonuclease MRP complex"/>
    <property type="evidence" value="ECO:0007669"/>
    <property type="project" value="TreeGrafter"/>
</dbReference>
<keyword evidence="3" id="KW-1185">Reference proteome</keyword>
<name>A0A0G4IT95_PLABS</name>
<dbReference type="PANTHER" id="PTHR15396">
    <property type="entry name" value="RIBONUCLEASE P PROTEIN SUBUNIT P40"/>
    <property type="match status" value="1"/>
</dbReference>
<dbReference type="InterPro" id="IPR013893">
    <property type="entry name" value="RNase_P_Rpp40"/>
</dbReference>
<keyword evidence="2" id="KW-0496">Mitochondrion</keyword>
<gene>
    <name evidence="1" type="ORF">PBRA_006430</name>
    <name evidence="2" type="ORF">PLBR_LOCUS1617</name>
</gene>
<dbReference type="AlphaFoldDB" id="A0A0G4IT95"/>
<dbReference type="GO" id="GO:0030681">
    <property type="term" value="C:multimeric ribonuclease P complex"/>
    <property type="evidence" value="ECO:0007669"/>
    <property type="project" value="TreeGrafter"/>
</dbReference>
<dbReference type="STRING" id="37360.A0A0G4IT95"/>
<dbReference type="GO" id="GO:0000447">
    <property type="term" value="P:endonucleolytic cleavage in ITS1 to separate SSU-rRNA from 5.8S rRNA and LSU-rRNA from tricistronic rRNA transcript (SSU-rRNA, 5.8S rRNA, LSU-rRNA)"/>
    <property type="evidence" value="ECO:0007669"/>
    <property type="project" value="TreeGrafter"/>
</dbReference>
<dbReference type="EMBL" id="OVEO01000002">
    <property type="protein sequence ID" value="SPQ94402.1"/>
    <property type="molecule type" value="Genomic_DNA"/>
</dbReference>